<evidence type="ECO:0000313" key="3">
    <source>
        <dbReference type="Proteomes" id="UP000007813"/>
    </source>
</evidence>
<feature type="region of interest" description="Disordered" evidence="1">
    <location>
        <begin position="1"/>
        <end position="47"/>
    </location>
</feature>
<organism evidence="2 3">
    <name type="scientific">Halogranum salarium B-1</name>
    <dbReference type="NCBI Taxonomy" id="1210908"/>
    <lineage>
        <taxon>Archaea</taxon>
        <taxon>Methanobacteriati</taxon>
        <taxon>Methanobacteriota</taxon>
        <taxon>Stenosarchaea group</taxon>
        <taxon>Halobacteria</taxon>
        <taxon>Halobacteriales</taxon>
        <taxon>Haloferacaceae</taxon>
    </lineage>
</organism>
<feature type="compositionally biased region" description="Basic and acidic residues" evidence="1">
    <location>
        <begin position="17"/>
        <end position="47"/>
    </location>
</feature>
<gene>
    <name evidence="2" type="ORF">HSB1_24970</name>
</gene>
<reference evidence="2 3" key="1">
    <citation type="journal article" date="2012" name="J. Bacteriol.">
        <title>Draft Genome Sequence of the Extremely Halophilic Archaeon Halogranum salarium B-1T.</title>
        <authorList>
            <person name="Kim K.K."/>
            <person name="Lee K.C."/>
            <person name="Lee J.S."/>
        </authorList>
    </citation>
    <scope>NUCLEOTIDE SEQUENCE [LARGE SCALE GENOMIC DNA]</scope>
    <source>
        <strain evidence="2 3">B-1</strain>
    </source>
</reference>
<protein>
    <submittedName>
        <fullName evidence="2">Uncharacterized protein</fullName>
    </submittedName>
</protein>
<dbReference type="AlphaFoldDB" id="J3JFB3"/>
<name>J3JFB3_9EURY</name>
<dbReference type="EMBL" id="ALJD01000006">
    <property type="protein sequence ID" value="EJN59076.1"/>
    <property type="molecule type" value="Genomic_DNA"/>
</dbReference>
<evidence type="ECO:0000256" key="1">
    <source>
        <dbReference type="SAM" id="MobiDB-lite"/>
    </source>
</evidence>
<proteinExistence type="predicted"/>
<sequence length="67" mass="7638">MGRSVARRPLLTSSRFFDTRSDTTDTESERPGTRHVAVESHRPHTRSVERLVNHSLLVVDGRPISDR</sequence>
<evidence type="ECO:0000313" key="2">
    <source>
        <dbReference type="EMBL" id="EJN59076.1"/>
    </source>
</evidence>
<dbReference type="Proteomes" id="UP000007813">
    <property type="component" value="Unassembled WGS sequence"/>
</dbReference>
<accession>J3JFB3</accession>
<comment type="caution">
    <text evidence="2">The sequence shown here is derived from an EMBL/GenBank/DDBJ whole genome shotgun (WGS) entry which is preliminary data.</text>
</comment>